<gene>
    <name evidence="1" type="ORF">Goarm_023314</name>
</gene>
<dbReference type="PANTHER" id="PTHR38146:SF9">
    <property type="entry name" value="UNKNOW PROTEIN"/>
    <property type="match status" value="1"/>
</dbReference>
<evidence type="ECO:0000313" key="2">
    <source>
        <dbReference type="Proteomes" id="UP000593575"/>
    </source>
</evidence>
<dbReference type="PANTHER" id="PTHR38146">
    <property type="entry name" value="30S RIBOSOMAL PROTEIN S12, CHLOROPLASTIC"/>
    <property type="match status" value="1"/>
</dbReference>
<keyword evidence="2" id="KW-1185">Reference proteome</keyword>
<name>A0A7J9KHG9_9ROSI</name>
<reference evidence="1 2" key="1">
    <citation type="journal article" date="2019" name="Genome Biol. Evol.">
        <title>Insights into the evolution of the New World diploid cottons (Gossypium, subgenus Houzingenia) based on genome sequencing.</title>
        <authorList>
            <person name="Grover C.E."/>
            <person name="Arick M.A. 2nd"/>
            <person name="Thrash A."/>
            <person name="Conover J.L."/>
            <person name="Sanders W.S."/>
            <person name="Peterson D.G."/>
            <person name="Frelichowski J.E."/>
            <person name="Scheffler J.A."/>
            <person name="Scheffler B.E."/>
            <person name="Wendel J.F."/>
        </authorList>
    </citation>
    <scope>NUCLEOTIDE SEQUENCE [LARGE SCALE GENOMIC DNA]</scope>
    <source>
        <strain evidence="1">6</strain>
        <tissue evidence="1">Leaf</tissue>
    </source>
</reference>
<protein>
    <submittedName>
        <fullName evidence="1">Uncharacterized protein</fullName>
    </submittedName>
</protein>
<proteinExistence type="predicted"/>
<sequence>MELPMFTVPTDLHYSIFTVSVDLSLFCVYCPNGLISMDAIKSFFYGLTPIRHLEVLSYALGLDGGLKNPSTDALRLIIPTKTCILCITTTASTELANVYSPDTVIASFPRKEVHNLWAFYLHAALLCQAFANCEKFPIAPSHRSLGRISVPVWLIIVSD</sequence>
<dbReference type="AlphaFoldDB" id="A0A7J9KHG9"/>
<accession>A0A7J9KHG9</accession>
<organism evidence="1 2">
    <name type="scientific">Gossypium armourianum</name>
    <dbReference type="NCBI Taxonomy" id="34283"/>
    <lineage>
        <taxon>Eukaryota</taxon>
        <taxon>Viridiplantae</taxon>
        <taxon>Streptophyta</taxon>
        <taxon>Embryophyta</taxon>
        <taxon>Tracheophyta</taxon>
        <taxon>Spermatophyta</taxon>
        <taxon>Magnoliopsida</taxon>
        <taxon>eudicotyledons</taxon>
        <taxon>Gunneridae</taxon>
        <taxon>Pentapetalae</taxon>
        <taxon>rosids</taxon>
        <taxon>malvids</taxon>
        <taxon>Malvales</taxon>
        <taxon>Malvaceae</taxon>
        <taxon>Malvoideae</taxon>
        <taxon>Gossypium</taxon>
    </lineage>
</organism>
<comment type="caution">
    <text evidence="1">The sequence shown here is derived from an EMBL/GenBank/DDBJ whole genome shotgun (WGS) entry which is preliminary data.</text>
</comment>
<dbReference type="Proteomes" id="UP000593575">
    <property type="component" value="Unassembled WGS sequence"/>
</dbReference>
<dbReference type="EMBL" id="JABFAE010419345">
    <property type="protein sequence ID" value="MBA0845927.1"/>
    <property type="molecule type" value="Genomic_DNA"/>
</dbReference>
<evidence type="ECO:0000313" key="1">
    <source>
        <dbReference type="EMBL" id="MBA0845927.1"/>
    </source>
</evidence>